<evidence type="ECO:0000313" key="1">
    <source>
        <dbReference type="EMBL" id="RLV80104.1"/>
    </source>
</evidence>
<comment type="caution">
    <text evidence="1">The sequence shown here is derived from an EMBL/GenBank/DDBJ whole genome shotgun (WGS) entry which is preliminary data.</text>
</comment>
<name>A0A0A0NQN8_STRRN</name>
<protein>
    <submittedName>
        <fullName evidence="1">Uncharacterized protein</fullName>
    </submittedName>
</protein>
<dbReference type="RefSeq" id="WP_020870251.1">
    <property type="nucleotide sequence ID" value="NC_022785.1"/>
</dbReference>
<dbReference type="AlphaFoldDB" id="A0A0A0NQN8"/>
<dbReference type="Proteomes" id="UP000281594">
    <property type="component" value="Unassembled WGS sequence"/>
</dbReference>
<dbReference type="HOGENOM" id="CLU_2248644_0_0_11"/>
<organism evidence="1 2">
    <name type="scientific">Streptomyces rapamycinicus (strain ATCC 29253 / DSM 41530 / NRRL 5491 / AYB-994)</name>
    <name type="common">Streptomyces hygroscopicus (strain ATCC 29253)</name>
    <dbReference type="NCBI Taxonomy" id="1343740"/>
    <lineage>
        <taxon>Bacteria</taxon>
        <taxon>Bacillati</taxon>
        <taxon>Actinomycetota</taxon>
        <taxon>Actinomycetes</taxon>
        <taxon>Kitasatosporales</taxon>
        <taxon>Streptomycetaceae</taxon>
        <taxon>Streptomyces</taxon>
        <taxon>Streptomyces violaceusniger group</taxon>
    </lineage>
</organism>
<dbReference type="eggNOG" id="ENOG5030E4U">
    <property type="taxonomic scope" value="Bacteria"/>
</dbReference>
<evidence type="ECO:0000313" key="2">
    <source>
        <dbReference type="Proteomes" id="UP000281594"/>
    </source>
</evidence>
<reference evidence="1 2" key="1">
    <citation type="journal article" date="2018" name="J. Biol. Chem.">
        <title>Discovery of the actinoplanic acid pathway in Streptomyces rapamycinicus reveals a genetically conserved synergism with rapamycin.</title>
        <authorList>
            <person name="Mrak P."/>
            <person name="Krastel P."/>
            <person name="Pivk Lukancic P."/>
            <person name="Tao J."/>
            <person name="Pistorius D."/>
            <person name="Moore C.M."/>
        </authorList>
    </citation>
    <scope>NUCLEOTIDE SEQUENCE [LARGE SCALE GENOMIC DNA]</scope>
    <source>
        <strain evidence="1 2">NRRL 5491</strain>
    </source>
</reference>
<sequence>MRDAIAHILLWVLHLFVPQTRRRGPGRHSAEHFATVTAMSPAPHRHQPWTGPSSEDARAIFRADVSHLTPEQRERHWAAAFAEIGVEYPYRYEGDHFAALAASA</sequence>
<dbReference type="EMBL" id="QYCY01000001">
    <property type="protein sequence ID" value="RLV80104.1"/>
    <property type="molecule type" value="Genomic_DNA"/>
</dbReference>
<accession>A0A0A0NQN8</accession>
<proteinExistence type="predicted"/>
<gene>
    <name evidence="1" type="ORF">D3C57_117005</name>
</gene>
<dbReference type="KEGG" id="src:M271_26625"/>